<dbReference type="OrthoDB" id="4321685at2"/>
<evidence type="ECO:0000313" key="4">
    <source>
        <dbReference type="Proteomes" id="UP000268652"/>
    </source>
</evidence>
<dbReference type="Proteomes" id="UP000268652">
    <property type="component" value="Unassembled WGS sequence"/>
</dbReference>
<dbReference type="EMBL" id="RBDX01000055">
    <property type="protein sequence ID" value="RKN03213.1"/>
    <property type="molecule type" value="Genomic_DNA"/>
</dbReference>
<dbReference type="AlphaFoldDB" id="A0A3A9VSS5"/>
<sequence length="102" mass="10999">YESTVSDPEAITRLLAALDCTQIAVVDKVREEWITADGDIAVAFDEVAGLGTFIECEFKGEAENIQAATARLDTFIAALDADLGDRIHAGYPHLILDRHPAA</sequence>
<accession>A0A3A9VSS5</accession>
<evidence type="ECO:0000259" key="1">
    <source>
        <dbReference type="Pfam" id="PF01928"/>
    </source>
</evidence>
<dbReference type="InterPro" id="IPR023577">
    <property type="entry name" value="CYTH_domain"/>
</dbReference>
<proteinExistence type="predicted"/>
<feature type="non-terminal residue" evidence="2">
    <location>
        <position position="1"/>
    </location>
</feature>
<name>A0A3A9VSS5_9ACTN</name>
<feature type="domain" description="CYTH" evidence="1">
    <location>
        <begin position="1"/>
        <end position="70"/>
    </location>
</feature>
<organism evidence="2 5">
    <name type="scientific">Streptomyces radicis</name>
    <dbReference type="NCBI Taxonomy" id="1750517"/>
    <lineage>
        <taxon>Bacteria</taxon>
        <taxon>Bacillati</taxon>
        <taxon>Actinomycetota</taxon>
        <taxon>Actinomycetes</taxon>
        <taxon>Kitasatosporales</taxon>
        <taxon>Streptomycetaceae</taxon>
        <taxon>Streptomyces</taxon>
    </lineage>
</organism>
<evidence type="ECO:0000313" key="2">
    <source>
        <dbReference type="EMBL" id="RKN03213.1"/>
    </source>
</evidence>
<dbReference type="SUPFAM" id="SSF55154">
    <property type="entry name" value="CYTH-like phosphatases"/>
    <property type="match status" value="1"/>
</dbReference>
<evidence type="ECO:0000313" key="3">
    <source>
        <dbReference type="EMBL" id="RKN13124.1"/>
    </source>
</evidence>
<dbReference type="Proteomes" id="UP000275024">
    <property type="component" value="Unassembled WGS sequence"/>
</dbReference>
<dbReference type="Pfam" id="PF01928">
    <property type="entry name" value="CYTH"/>
    <property type="match status" value="1"/>
</dbReference>
<dbReference type="InterPro" id="IPR033469">
    <property type="entry name" value="CYTH-like_dom_sf"/>
</dbReference>
<reference evidence="4 5" key="1">
    <citation type="submission" date="2018-09" db="EMBL/GenBank/DDBJ databases">
        <title>Streptomyces sp. nov. DS1-2, an endophytic actinomycete isolated from roots of Dendrobium scabrilingue.</title>
        <authorList>
            <person name="Kuncharoen N."/>
            <person name="Kudo T."/>
            <person name="Ohkuma M."/>
            <person name="Yuki M."/>
            <person name="Tanasupawat S."/>
        </authorList>
    </citation>
    <scope>NUCLEOTIDE SEQUENCE [LARGE SCALE GENOMIC DNA]</scope>
    <source>
        <strain evidence="2 5">AZ1-7</strain>
        <strain evidence="3 4">DS1-2</strain>
    </source>
</reference>
<dbReference type="EMBL" id="RBDY01000054">
    <property type="protein sequence ID" value="RKN13124.1"/>
    <property type="molecule type" value="Genomic_DNA"/>
</dbReference>
<comment type="caution">
    <text evidence="2">The sequence shown here is derived from an EMBL/GenBank/DDBJ whole genome shotgun (WGS) entry which is preliminary data.</text>
</comment>
<evidence type="ECO:0000313" key="5">
    <source>
        <dbReference type="Proteomes" id="UP000275024"/>
    </source>
</evidence>
<protein>
    <submittedName>
        <fullName evidence="2">CYTH domain-containing protein</fullName>
    </submittedName>
</protein>
<gene>
    <name evidence="3" type="ORF">D7318_31915</name>
    <name evidence="2" type="ORF">D7319_31910</name>
</gene>
<keyword evidence="4" id="KW-1185">Reference proteome</keyword>
<dbReference type="Gene3D" id="2.40.320.10">
    <property type="entry name" value="Hypothetical Protein Pfu-838710-001"/>
    <property type="match status" value="1"/>
</dbReference>
<dbReference type="RefSeq" id="WP_120700739.1">
    <property type="nucleotide sequence ID" value="NZ_RBDX01000055.1"/>
</dbReference>